<keyword evidence="2" id="KW-1185">Reference proteome</keyword>
<evidence type="ECO:0000313" key="1">
    <source>
        <dbReference type="EMBL" id="MCK8142689.1"/>
    </source>
</evidence>
<dbReference type="GO" id="GO:0004527">
    <property type="term" value="F:exonuclease activity"/>
    <property type="evidence" value="ECO:0007669"/>
    <property type="project" value="UniProtKB-KW"/>
</dbReference>
<dbReference type="EMBL" id="JALNUB010000007">
    <property type="protein sequence ID" value="MCK8142689.1"/>
    <property type="molecule type" value="Genomic_DNA"/>
</dbReference>
<keyword evidence="1" id="KW-0540">Nuclease</keyword>
<sequence>MLEWLKNINKEHPEFWKNYVSKFEEKSSRYVILSTESSGSNPEKDVLLSIAAFSVVEDSIYIGDSFEAVLLQYQFYHDNHLADEFLLENKILKLSEPEAIQSFINFVGNSVLVGHHINSHVEMINHALDRLDCGRLRNEALDIDVMHCKLNDINDKEFSLDELSTFYHIPINEKNSAAENAYRTALLFLKLKSRLGIK</sequence>
<dbReference type="Gene3D" id="3.30.420.10">
    <property type="entry name" value="Ribonuclease H-like superfamily/Ribonuclease H"/>
    <property type="match status" value="1"/>
</dbReference>
<dbReference type="AlphaFoldDB" id="A0A9X2BLK3"/>
<keyword evidence="1" id="KW-0269">Exonuclease</keyword>
<dbReference type="SUPFAM" id="SSF53098">
    <property type="entry name" value="Ribonuclease H-like"/>
    <property type="match status" value="1"/>
</dbReference>
<keyword evidence="1" id="KW-0378">Hydrolase</keyword>
<dbReference type="Proteomes" id="UP001139260">
    <property type="component" value="Unassembled WGS sequence"/>
</dbReference>
<dbReference type="InterPro" id="IPR012337">
    <property type="entry name" value="RNaseH-like_sf"/>
</dbReference>
<organism evidence="1 2">
    <name type="scientific">Flavobacterium pygoscelis</name>
    <dbReference type="NCBI Taxonomy" id="2893176"/>
    <lineage>
        <taxon>Bacteria</taxon>
        <taxon>Pseudomonadati</taxon>
        <taxon>Bacteroidota</taxon>
        <taxon>Flavobacteriia</taxon>
        <taxon>Flavobacteriales</taxon>
        <taxon>Flavobacteriaceae</taxon>
        <taxon>Flavobacterium</taxon>
    </lineage>
</organism>
<proteinExistence type="predicted"/>
<dbReference type="RefSeq" id="WP_248428859.1">
    <property type="nucleotide sequence ID" value="NZ_JALNUB010000007.1"/>
</dbReference>
<evidence type="ECO:0000313" key="2">
    <source>
        <dbReference type="Proteomes" id="UP001139260"/>
    </source>
</evidence>
<name>A0A9X2BLK3_9FLAO</name>
<reference evidence="1" key="1">
    <citation type="submission" date="2022-04" db="EMBL/GenBank/DDBJ databases">
        <title>Flavobacterium pygoscelis sp. nov. isolated from Chinstrap chick (Pygoscelis antarcticus).</title>
        <authorList>
            <person name="Irgang R."/>
            <person name="Poblete-Morales M."/>
            <person name="Avendano-Herrera R."/>
        </authorList>
    </citation>
    <scope>NUCLEOTIDE SEQUENCE</scope>
    <source>
        <strain evidence="1">I-SCBP12n</strain>
    </source>
</reference>
<accession>A0A9X2BLK3</accession>
<comment type="caution">
    <text evidence="1">The sequence shown here is derived from an EMBL/GenBank/DDBJ whole genome shotgun (WGS) entry which is preliminary data.</text>
</comment>
<dbReference type="GO" id="GO:0003676">
    <property type="term" value="F:nucleic acid binding"/>
    <property type="evidence" value="ECO:0007669"/>
    <property type="project" value="InterPro"/>
</dbReference>
<protein>
    <submittedName>
        <fullName evidence="1">3'-5' exonuclease</fullName>
    </submittedName>
</protein>
<dbReference type="InterPro" id="IPR036397">
    <property type="entry name" value="RNaseH_sf"/>
</dbReference>
<dbReference type="CDD" id="cd06127">
    <property type="entry name" value="DEDDh"/>
    <property type="match status" value="1"/>
</dbReference>
<gene>
    <name evidence="1" type="ORF">MW871_12370</name>
</gene>